<dbReference type="Proteomes" id="UP001626537">
    <property type="component" value="Chromosome"/>
</dbReference>
<dbReference type="PANTHER" id="PTHR47623">
    <property type="entry name" value="OS09G0287300 PROTEIN"/>
    <property type="match status" value="1"/>
</dbReference>
<dbReference type="Pfam" id="PF00300">
    <property type="entry name" value="His_Phos_1"/>
    <property type="match status" value="1"/>
</dbReference>
<dbReference type="PANTHER" id="PTHR47623:SF1">
    <property type="entry name" value="OS09G0287300 PROTEIN"/>
    <property type="match status" value="1"/>
</dbReference>
<dbReference type="InterPro" id="IPR013078">
    <property type="entry name" value="His_Pase_superF_clade-1"/>
</dbReference>
<sequence>MKTLHLMRHAKSSWQAPALADHERELNERGRKDAPRMGEALAKILTAETVHCSSAVRARQTLAGLCDGWPAMSAESHDIDDRLYTFDYQDLLLWLQSKASETESCFLIGHNPAITELCNQLVGRAALDNLPTAGYLQLEIPVASWSDVRDGIATLVDWQFPRNLS</sequence>
<dbReference type="InterPro" id="IPR029033">
    <property type="entry name" value="His_PPase_superfam"/>
</dbReference>
<dbReference type="RefSeq" id="WP_407347691.1">
    <property type="nucleotide sequence ID" value="NZ_CP136864.1"/>
</dbReference>
<proteinExistence type="predicted"/>
<dbReference type="EMBL" id="CP136864">
    <property type="protein sequence ID" value="WOJ93030.1"/>
    <property type="molecule type" value="Genomic_DNA"/>
</dbReference>
<reference evidence="1 2" key="1">
    <citation type="submission" date="2023-10" db="EMBL/GenBank/DDBJ databases">
        <title>Two novel species belonging to the OM43/NOR5 clade.</title>
        <authorList>
            <person name="Park M."/>
        </authorList>
    </citation>
    <scope>NUCLEOTIDE SEQUENCE [LARGE SCALE GENOMIC DNA]</scope>
    <source>
        <strain evidence="1 2">IMCC43200</strain>
    </source>
</reference>
<evidence type="ECO:0000313" key="1">
    <source>
        <dbReference type="EMBL" id="WOJ93030.1"/>
    </source>
</evidence>
<dbReference type="SMART" id="SM00855">
    <property type="entry name" value="PGAM"/>
    <property type="match status" value="1"/>
</dbReference>
<organism evidence="1 2">
    <name type="scientific">Congregibacter variabilis</name>
    <dbReference type="NCBI Taxonomy" id="3081200"/>
    <lineage>
        <taxon>Bacteria</taxon>
        <taxon>Pseudomonadati</taxon>
        <taxon>Pseudomonadota</taxon>
        <taxon>Gammaproteobacteria</taxon>
        <taxon>Cellvibrionales</taxon>
        <taxon>Halieaceae</taxon>
        <taxon>Congregibacter</taxon>
    </lineage>
</organism>
<dbReference type="SUPFAM" id="SSF53254">
    <property type="entry name" value="Phosphoglycerate mutase-like"/>
    <property type="match status" value="1"/>
</dbReference>
<keyword evidence="2" id="KW-1185">Reference proteome</keyword>
<dbReference type="CDD" id="cd07067">
    <property type="entry name" value="HP_PGM_like"/>
    <property type="match status" value="1"/>
</dbReference>
<dbReference type="Gene3D" id="3.40.50.1240">
    <property type="entry name" value="Phosphoglycerate mutase-like"/>
    <property type="match status" value="1"/>
</dbReference>
<name>A0ABZ0I3D1_9GAMM</name>
<accession>A0ABZ0I3D1</accession>
<evidence type="ECO:0000313" key="2">
    <source>
        <dbReference type="Proteomes" id="UP001626537"/>
    </source>
</evidence>
<gene>
    <name evidence="1" type="ORF">R0135_14765</name>
</gene>
<protein>
    <submittedName>
        <fullName evidence="1">Histidine phosphatase family protein</fullName>
    </submittedName>
</protein>